<evidence type="ECO:0000256" key="1">
    <source>
        <dbReference type="SAM" id="Phobius"/>
    </source>
</evidence>
<keyword evidence="1" id="KW-0812">Transmembrane</keyword>
<feature type="transmembrane region" description="Helical" evidence="1">
    <location>
        <begin position="52"/>
        <end position="72"/>
    </location>
</feature>
<dbReference type="AlphaFoldDB" id="A0A0F9GNH1"/>
<protein>
    <recommendedName>
        <fullName evidence="3">2TM domain-containing protein</fullName>
    </recommendedName>
</protein>
<dbReference type="EMBL" id="LAZR01019565">
    <property type="protein sequence ID" value="KKL92071.1"/>
    <property type="molecule type" value="Genomic_DNA"/>
</dbReference>
<feature type="transmembrane region" description="Helical" evidence="1">
    <location>
        <begin position="21"/>
        <end position="40"/>
    </location>
</feature>
<name>A0A0F9GNH1_9ZZZZ</name>
<evidence type="ECO:0008006" key="3">
    <source>
        <dbReference type="Google" id="ProtNLM"/>
    </source>
</evidence>
<accession>A0A0F9GNH1</accession>
<reference evidence="2" key="1">
    <citation type="journal article" date="2015" name="Nature">
        <title>Complex archaea that bridge the gap between prokaryotes and eukaryotes.</title>
        <authorList>
            <person name="Spang A."/>
            <person name="Saw J.H."/>
            <person name="Jorgensen S.L."/>
            <person name="Zaremba-Niedzwiedzka K."/>
            <person name="Martijn J."/>
            <person name="Lind A.E."/>
            <person name="van Eijk R."/>
            <person name="Schleper C."/>
            <person name="Guy L."/>
            <person name="Ettema T.J."/>
        </authorList>
    </citation>
    <scope>NUCLEOTIDE SEQUENCE</scope>
</reference>
<gene>
    <name evidence="2" type="ORF">LCGC14_1888380</name>
</gene>
<organism evidence="2">
    <name type="scientific">marine sediment metagenome</name>
    <dbReference type="NCBI Taxonomy" id="412755"/>
    <lineage>
        <taxon>unclassified sequences</taxon>
        <taxon>metagenomes</taxon>
        <taxon>ecological metagenomes</taxon>
    </lineage>
</organism>
<evidence type="ECO:0000313" key="2">
    <source>
        <dbReference type="EMBL" id="KKL92071.1"/>
    </source>
</evidence>
<sequence>MKQAKVRTWLGGFQVQLSTSMSHYVVYINLTFVGMMFWYTTAAPALKPYAPWASWWMFASIMLVIIVSLMIIDYKFMLSSRQGFLNRQAYKHKNPLVADIRKMEKDIKKIMEKLGIDEDN</sequence>
<proteinExistence type="predicted"/>
<comment type="caution">
    <text evidence="2">The sequence shown here is derived from an EMBL/GenBank/DDBJ whole genome shotgun (WGS) entry which is preliminary data.</text>
</comment>
<keyword evidence="1" id="KW-1133">Transmembrane helix</keyword>
<keyword evidence="1" id="KW-0472">Membrane</keyword>